<dbReference type="EMBL" id="KN847521">
    <property type="protein sequence ID" value="KIV94764.1"/>
    <property type="molecule type" value="Genomic_DNA"/>
</dbReference>
<evidence type="ECO:0000313" key="1">
    <source>
        <dbReference type="EMBL" id="KIV94764.1"/>
    </source>
</evidence>
<accession>A0A0D1ZLE5</accession>
<dbReference type="Proteomes" id="UP000054302">
    <property type="component" value="Unassembled WGS sequence"/>
</dbReference>
<reference evidence="1 2" key="1">
    <citation type="submission" date="2015-01" db="EMBL/GenBank/DDBJ databases">
        <title>The Genome Sequence of Exophiala mesophila CBS40295.</title>
        <authorList>
            <consortium name="The Broad Institute Genomics Platform"/>
            <person name="Cuomo C."/>
            <person name="de Hoog S."/>
            <person name="Gorbushina A."/>
            <person name="Stielow B."/>
            <person name="Teixiera M."/>
            <person name="Abouelleil A."/>
            <person name="Chapman S.B."/>
            <person name="Priest M."/>
            <person name="Young S.K."/>
            <person name="Wortman J."/>
            <person name="Nusbaum C."/>
            <person name="Birren B."/>
        </authorList>
    </citation>
    <scope>NUCLEOTIDE SEQUENCE [LARGE SCALE GENOMIC DNA]</scope>
    <source>
        <strain evidence="1 2">CBS 40295</strain>
    </source>
</reference>
<dbReference type="VEuPathDB" id="FungiDB:PV10_02496"/>
<dbReference type="RefSeq" id="XP_016226338.1">
    <property type="nucleotide sequence ID" value="XM_016366820.1"/>
</dbReference>
<sequence>MARMVLEIGVFECIWTTTPICPQYSQPGGLVVVALGLKSMTALGCHDQGDRRFQSRYPSLSLGLGTNCDPETLDHAKSSWRIVRWWKPRLYATDYGVDLA</sequence>
<gene>
    <name evidence="1" type="ORF">PV10_02496</name>
</gene>
<dbReference type="AlphaFoldDB" id="A0A0D1ZLE5"/>
<proteinExistence type="predicted"/>
<organism evidence="1 2">
    <name type="scientific">Exophiala mesophila</name>
    <name type="common">Black yeast-like fungus</name>
    <dbReference type="NCBI Taxonomy" id="212818"/>
    <lineage>
        <taxon>Eukaryota</taxon>
        <taxon>Fungi</taxon>
        <taxon>Dikarya</taxon>
        <taxon>Ascomycota</taxon>
        <taxon>Pezizomycotina</taxon>
        <taxon>Eurotiomycetes</taxon>
        <taxon>Chaetothyriomycetidae</taxon>
        <taxon>Chaetothyriales</taxon>
        <taxon>Herpotrichiellaceae</taxon>
        <taxon>Exophiala</taxon>
    </lineage>
</organism>
<protein>
    <submittedName>
        <fullName evidence="1">Uncharacterized protein</fullName>
    </submittedName>
</protein>
<dbReference type="GeneID" id="27320341"/>
<dbReference type="HOGENOM" id="CLU_2306138_0_0_1"/>
<name>A0A0D1ZLE5_EXOME</name>
<evidence type="ECO:0000313" key="2">
    <source>
        <dbReference type="Proteomes" id="UP000054302"/>
    </source>
</evidence>
<keyword evidence="2" id="KW-1185">Reference proteome</keyword>